<feature type="signal peptide" evidence="1">
    <location>
        <begin position="1"/>
        <end position="27"/>
    </location>
</feature>
<feature type="chain" id="PRO_5046820879" evidence="1">
    <location>
        <begin position="28"/>
        <end position="502"/>
    </location>
</feature>
<keyword evidence="1" id="KW-0732">Signal</keyword>
<name>A0ABT0L2L2_9GAMM</name>
<organism evidence="2 3">
    <name type="scientific">Shewanella aestuarii</name>
    <dbReference type="NCBI Taxonomy" id="1028752"/>
    <lineage>
        <taxon>Bacteria</taxon>
        <taxon>Pseudomonadati</taxon>
        <taxon>Pseudomonadota</taxon>
        <taxon>Gammaproteobacteria</taxon>
        <taxon>Alteromonadales</taxon>
        <taxon>Shewanellaceae</taxon>
        <taxon>Shewanella</taxon>
    </lineage>
</organism>
<protein>
    <submittedName>
        <fullName evidence="2">Capsule assembly Wzi family protein</fullName>
    </submittedName>
</protein>
<evidence type="ECO:0000256" key="1">
    <source>
        <dbReference type="SAM" id="SignalP"/>
    </source>
</evidence>
<comment type="caution">
    <text evidence="2">The sequence shown here is derived from an EMBL/GenBank/DDBJ whole genome shotgun (WGS) entry which is preliminary data.</text>
</comment>
<dbReference type="InterPro" id="IPR038636">
    <property type="entry name" value="Wzi_sf"/>
</dbReference>
<dbReference type="InterPro" id="IPR026950">
    <property type="entry name" value="Caps_assemb_Wzi"/>
</dbReference>
<accession>A0ABT0L2L2</accession>
<keyword evidence="3" id="KW-1185">Reference proteome</keyword>
<dbReference type="Gene3D" id="2.40.160.130">
    <property type="entry name" value="Capsule assembly protein Wzi"/>
    <property type="match status" value="1"/>
</dbReference>
<evidence type="ECO:0000313" key="2">
    <source>
        <dbReference type="EMBL" id="MCL1117930.1"/>
    </source>
</evidence>
<sequence length="502" mass="55484">MLNGFKPSLLAMALSMLAVSQSDQVQAAPWVDTSDIYLRADIQALADAGVITVPVNTYPLMWSGIGADLNKAEPSLMSADLVDAFARVNFYYQNAMNNRGNTKVKAIAATDSARFQHFGSDYREKGELIGSHEYMGERFAYKVSASANYDPLDDKEVRLDDSYFAMVMGNWIVTAGTLNQWWGPGFDSGLIKSNNARPTPSLMLSRNNAAAFETPWLSWVGPWTLTAGLSLLEKERAVPKPLLWNFRGTIRPLKQLELGVSWTTMFCGEGEECGFSTFFDAISGGTECATGDATCDPSLDTKIGNQMAGFDARYSDTWFNVPVGLYLERTCEDSSGPAPWDLADCAMMIGADTRFAFDSQQYKLFFEYTDTMVACGTDQNAFNCFYEHGTYQSGSRYYGRALGSTYDSDAKVYALGLVGQFKDSHGLSSILRYAQLNNDGQNRGGEWTPQPPKEDLLMLEVSYRMPMLSGMVTFGGTVSNSKFEVEDNKTDGSVFGSYEYRF</sequence>
<dbReference type="Proteomes" id="UP001203212">
    <property type="component" value="Unassembled WGS sequence"/>
</dbReference>
<proteinExistence type="predicted"/>
<gene>
    <name evidence="2" type="ORF">L2689_11855</name>
</gene>
<dbReference type="EMBL" id="JAKILK010000006">
    <property type="protein sequence ID" value="MCL1117930.1"/>
    <property type="molecule type" value="Genomic_DNA"/>
</dbReference>
<dbReference type="RefSeq" id="WP_188841712.1">
    <property type="nucleotide sequence ID" value="NZ_BMOT01000007.1"/>
</dbReference>
<dbReference type="Pfam" id="PF14052">
    <property type="entry name" value="Caps_assemb_Wzi"/>
    <property type="match status" value="1"/>
</dbReference>
<reference evidence="2 3" key="1">
    <citation type="submission" date="2022-01" db="EMBL/GenBank/DDBJ databases">
        <title>Whole genome-based taxonomy of the Shewanellaceae.</title>
        <authorList>
            <person name="Martin-Rodriguez A.J."/>
        </authorList>
    </citation>
    <scope>NUCLEOTIDE SEQUENCE [LARGE SCALE GENOMIC DNA]</scope>
    <source>
        <strain evidence="2 3">JCM 17801</strain>
    </source>
</reference>
<evidence type="ECO:0000313" key="3">
    <source>
        <dbReference type="Proteomes" id="UP001203212"/>
    </source>
</evidence>